<proteinExistence type="predicted"/>
<dbReference type="SUPFAM" id="SSF118116">
    <property type="entry name" value="DNA mismatch repair protein MutL"/>
    <property type="match status" value="1"/>
</dbReference>
<dbReference type="InterPro" id="IPR038973">
    <property type="entry name" value="MutL/Mlh/Pms-like"/>
</dbReference>
<dbReference type="AlphaFoldDB" id="A0A1D6EUM2"/>
<name>A0A1D6EUM2_MAIZE</name>
<dbReference type="GO" id="GO:0140664">
    <property type="term" value="F:ATP-dependent DNA damage sensor activity"/>
    <property type="evidence" value="ECO:0007669"/>
    <property type="project" value="InterPro"/>
</dbReference>
<dbReference type="GO" id="GO:0016887">
    <property type="term" value="F:ATP hydrolysis activity"/>
    <property type="evidence" value="ECO:0007669"/>
    <property type="project" value="InterPro"/>
</dbReference>
<gene>
    <name evidence="1" type="ORF">ZEAMMB73_Zm00001d006303</name>
</gene>
<dbReference type="PANTHER" id="PTHR10073:SF47">
    <property type="entry name" value="DNA MISMATCH REPAIR PROTEIN MLH3"/>
    <property type="match status" value="1"/>
</dbReference>
<organism evidence="1">
    <name type="scientific">Zea mays</name>
    <name type="common">Maize</name>
    <dbReference type="NCBI Taxonomy" id="4577"/>
    <lineage>
        <taxon>Eukaryota</taxon>
        <taxon>Viridiplantae</taxon>
        <taxon>Streptophyta</taxon>
        <taxon>Embryophyta</taxon>
        <taxon>Tracheophyta</taxon>
        <taxon>Spermatophyta</taxon>
        <taxon>Magnoliopsida</taxon>
        <taxon>Liliopsida</taxon>
        <taxon>Poales</taxon>
        <taxon>Poaceae</taxon>
        <taxon>PACMAD clade</taxon>
        <taxon>Panicoideae</taxon>
        <taxon>Andropogonodae</taxon>
        <taxon>Andropogoneae</taxon>
        <taxon>Tripsacinae</taxon>
        <taxon>Zea</taxon>
    </lineage>
</organism>
<dbReference type="GO" id="GO:0032300">
    <property type="term" value="C:mismatch repair complex"/>
    <property type="evidence" value="ECO:0007669"/>
    <property type="project" value="InterPro"/>
</dbReference>
<dbReference type="STRING" id="4577.A0A1D6EUM2"/>
<dbReference type="Gene3D" id="3.30.1540.20">
    <property type="entry name" value="MutL, C-terminal domain, dimerisation subdomain"/>
    <property type="match status" value="1"/>
</dbReference>
<dbReference type="OMA" id="NCAHCEC"/>
<evidence type="ECO:0000313" key="1">
    <source>
        <dbReference type="EMBL" id="ONM23354.1"/>
    </source>
</evidence>
<dbReference type="EMBL" id="CM007648">
    <property type="protein sequence ID" value="ONM23354.1"/>
    <property type="molecule type" value="Genomic_DNA"/>
</dbReference>
<sequence length="106" mass="11960">MPPAVLRILNFKACRGAIMFGDPLLPSECCLIIEELKATSLCFQCAHGRPTTVPILNIASLHDELARLQMLSGRKAETWHGLGHHEPSLERAHMRLERLRKLRRGL</sequence>
<dbReference type="ExpressionAtlas" id="A0A1D6EUM2">
    <property type="expression patterns" value="baseline"/>
</dbReference>
<protein>
    <submittedName>
        <fullName evidence="1">MUTL protein homolog 3</fullName>
    </submittedName>
</protein>
<reference evidence="1" key="1">
    <citation type="submission" date="2015-12" db="EMBL/GenBank/DDBJ databases">
        <title>Update maize B73 reference genome by single molecule sequencing technologies.</title>
        <authorList>
            <consortium name="Maize Genome Sequencing Project"/>
            <person name="Ware D."/>
        </authorList>
    </citation>
    <scope>NUCLEOTIDE SEQUENCE [LARGE SCALE GENOMIC DNA]</scope>
    <source>
        <tissue evidence="1">Seedling</tissue>
    </source>
</reference>
<dbReference type="InterPro" id="IPR042120">
    <property type="entry name" value="MutL_C_dimsub"/>
</dbReference>
<dbReference type="InterPro" id="IPR037198">
    <property type="entry name" value="MutL_C_sf"/>
</dbReference>
<dbReference type="PANTHER" id="PTHR10073">
    <property type="entry name" value="DNA MISMATCH REPAIR PROTEIN MLH, PMS, MUTL"/>
    <property type="match status" value="1"/>
</dbReference>
<dbReference type="GO" id="GO:0006298">
    <property type="term" value="P:mismatch repair"/>
    <property type="evidence" value="ECO:0007669"/>
    <property type="project" value="InterPro"/>
</dbReference>
<dbReference type="InParanoid" id="A0A1D6EUM2"/>
<accession>A0A1D6EUM2</accession>
<dbReference type="SMR" id="A0A1D6EUM2"/>